<dbReference type="RefSeq" id="WP_146295097.1">
    <property type="nucleotide sequence ID" value="NZ_CP042326.1"/>
</dbReference>
<dbReference type="KEGG" id="enn:FRE64_05885"/>
<dbReference type="Proteomes" id="UP000318453">
    <property type="component" value="Chromosome"/>
</dbReference>
<evidence type="ECO:0000313" key="8">
    <source>
        <dbReference type="Proteomes" id="UP000318453"/>
    </source>
</evidence>
<dbReference type="InterPro" id="IPR047817">
    <property type="entry name" value="ABC2_TM_bact-type"/>
</dbReference>
<dbReference type="OrthoDB" id="9788252at2"/>
<keyword evidence="5" id="KW-0813">Transport</keyword>
<feature type="transmembrane region" description="Helical" evidence="5">
    <location>
        <begin position="260"/>
        <end position="283"/>
    </location>
</feature>
<comment type="subcellular location">
    <subcellularLocation>
        <location evidence="5">Cell membrane</location>
        <topology evidence="5">Multi-pass membrane protein</topology>
    </subcellularLocation>
    <subcellularLocation>
        <location evidence="1">Membrane</location>
        <topology evidence="1">Multi-pass membrane protein</topology>
    </subcellularLocation>
</comment>
<reference evidence="7" key="1">
    <citation type="submission" date="2019-08" db="EMBL/GenBank/DDBJ databases">
        <title>Carotenoids and Carotenoid Binding Proteins in the Halophilic Cyanobacterium Euhalothece sp. ZM00.</title>
        <authorList>
            <person name="Cho S.M."/>
            <person name="Song J.Y."/>
            <person name="Park Y.-I."/>
        </authorList>
    </citation>
    <scope>NUCLEOTIDE SEQUENCE [LARGE SCALE GENOMIC DNA]</scope>
    <source>
        <strain evidence="7">Z-M001</strain>
    </source>
</reference>
<evidence type="ECO:0000256" key="5">
    <source>
        <dbReference type="RuleBase" id="RU361157"/>
    </source>
</evidence>
<evidence type="ECO:0000256" key="3">
    <source>
        <dbReference type="ARBA" id="ARBA00022989"/>
    </source>
</evidence>
<evidence type="ECO:0000313" key="7">
    <source>
        <dbReference type="EMBL" id="QDZ39495.1"/>
    </source>
</evidence>
<dbReference type="PROSITE" id="PS51012">
    <property type="entry name" value="ABC_TM2"/>
    <property type="match status" value="1"/>
</dbReference>
<feature type="transmembrane region" description="Helical" evidence="5">
    <location>
        <begin position="85"/>
        <end position="108"/>
    </location>
</feature>
<proteinExistence type="inferred from homology"/>
<dbReference type="PANTHER" id="PTHR43077:SF10">
    <property type="entry name" value="TRANSPORT PERMEASE PROTEIN"/>
    <property type="match status" value="1"/>
</dbReference>
<protein>
    <recommendedName>
        <fullName evidence="5">Transport permease protein</fullName>
    </recommendedName>
</protein>
<feature type="transmembrane region" description="Helical" evidence="5">
    <location>
        <begin position="196"/>
        <end position="217"/>
    </location>
</feature>
<keyword evidence="5" id="KW-1003">Cell membrane</keyword>
<feature type="transmembrane region" description="Helical" evidence="5">
    <location>
        <begin position="48"/>
        <end position="70"/>
    </location>
</feature>
<evidence type="ECO:0000259" key="6">
    <source>
        <dbReference type="PROSITE" id="PS51012"/>
    </source>
</evidence>
<dbReference type="InterPro" id="IPR051328">
    <property type="entry name" value="T7SS_ABC-Transporter"/>
</dbReference>
<dbReference type="InterPro" id="IPR013525">
    <property type="entry name" value="ABC2_TM"/>
</dbReference>
<feature type="transmembrane region" description="Helical" evidence="5">
    <location>
        <begin position="129"/>
        <end position="155"/>
    </location>
</feature>
<dbReference type="Pfam" id="PF01061">
    <property type="entry name" value="ABC2_membrane"/>
    <property type="match status" value="1"/>
</dbReference>
<evidence type="ECO:0000256" key="1">
    <source>
        <dbReference type="ARBA" id="ARBA00004141"/>
    </source>
</evidence>
<keyword evidence="2 5" id="KW-0812">Transmembrane</keyword>
<dbReference type="GO" id="GO:0043190">
    <property type="term" value="C:ATP-binding cassette (ABC) transporter complex"/>
    <property type="evidence" value="ECO:0007669"/>
    <property type="project" value="InterPro"/>
</dbReference>
<organism evidence="7 8">
    <name type="scientific">Euhalothece natronophila Z-M001</name>
    <dbReference type="NCBI Taxonomy" id="522448"/>
    <lineage>
        <taxon>Bacteria</taxon>
        <taxon>Bacillati</taxon>
        <taxon>Cyanobacteriota</taxon>
        <taxon>Cyanophyceae</taxon>
        <taxon>Oscillatoriophycideae</taxon>
        <taxon>Chroococcales</taxon>
        <taxon>Halothecacae</taxon>
        <taxon>Halothece cluster</taxon>
        <taxon>Euhalothece</taxon>
    </lineage>
</organism>
<sequence length="292" mass="31539">MSQSLSPLSPNSLIERQEQVTENPVNEFFQETVALTKRLFIQLQRRPSTLVAGIVQPLMWLILFGALFQYAPEGLLGEGVNYSQFLAPGVIIFTAFSGALNAGLPVMFDREFGFLNRLLVAPLSTRFSIVAASTLYIIALSFLQTAAIVGLSAVVGAGLPGIAGLSAIALIVFFIVAGVTALSLGLAFALPGHVELIAVIFVTNLPLLFASTALAPLNFMANWLKVVASLNPLTYAIEPIRYIYLNGEWSLGSIVLETPWLNLSFGASLLALFAFDVVILLLIQPILRRRFA</sequence>
<dbReference type="AlphaFoldDB" id="A0A5B8NMI5"/>
<keyword evidence="4 5" id="KW-0472">Membrane</keyword>
<dbReference type="PANTHER" id="PTHR43077">
    <property type="entry name" value="TRANSPORT PERMEASE YVFS-RELATED"/>
    <property type="match status" value="1"/>
</dbReference>
<feature type="transmembrane region" description="Helical" evidence="5">
    <location>
        <begin position="161"/>
        <end position="189"/>
    </location>
</feature>
<name>A0A5B8NMI5_9CHRO</name>
<dbReference type="PIRSF" id="PIRSF006648">
    <property type="entry name" value="DrrB"/>
    <property type="match status" value="1"/>
</dbReference>
<gene>
    <name evidence="7" type="ORF">FRE64_05885</name>
</gene>
<accession>A0A5B8NMI5</accession>
<evidence type="ECO:0000256" key="4">
    <source>
        <dbReference type="ARBA" id="ARBA00023136"/>
    </source>
</evidence>
<dbReference type="InterPro" id="IPR000412">
    <property type="entry name" value="ABC_2_transport"/>
</dbReference>
<keyword evidence="8" id="KW-1185">Reference proteome</keyword>
<dbReference type="GO" id="GO:0140359">
    <property type="term" value="F:ABC-type transporter activity"/>
    <property type="evidence" value="ECO:0007669"/>
    <property type="project" value="InterPro"/>
</dbReference>
<feature type="domain" description="ABC transmembrane type-2" evidence="6">
    <location>
        <begin position="48"/>
        <end position="290"/>
    </location>
</feature>
<evidence type="ECO:0000256" key="2">
    <source>
        <dbReference type="ARBA" id="ARBA00022692"/>
    </source>
</evidence>
<comment type="similarity">
    <text evidence="5">Belongs to the ABC-2 integral membrane protein family.</text>
</comment>
<keyword evidence="3 5" id="KW-1133">Transmembrane helix</keyword>
<dbReference type="EMBL" id="CP042326">
    <property type="protein sequence ID" value="QDZ39495.1"/>
    <property type="molecule type" value="Genomic_DNA"/>
</dbReference>